<organism evidence="2 3">
    <name type="scientific">Dunaliella salina</name>
    <name type="common">Green alga</name>
    <name type="synonym">Protococcus salinus</name>
    <dbReference type="NCBI Taxonomy" id="3046"/>
    <lineage>
        <taxon>Eukaryota</taxon>
        <taxon>Viridiplantae</taxon>
        <taxon>Chlorophyta</taxon>
        <taxon>core chlorophytes</taxon>
        <taxon>Chlorophyceae</taxon>
        <taxon>CS clade</taxon>
        <taxon>Chlamydomonadales</taxon>
        <taxon>Dunaliellaceae</taxon>
        <taxon>Dunaliella</taxon>
    </lineage>
</organism>
<gene>
    <name evidence="2" type="ORF">DUNSADRAFT_9435</name>
</gene>
<protein>
    <submittedName>
        <fullName evidence="2">Uncharacterized protein</fullName>
    </submittedName>
</protein>
<feature type="compositionally biased region" description="Low complexity" evidence="1">
    <location>
        <begin position="42"/>
        <end position="55"/>
    </location>
</feature>
<dbReference type="Proteomes" id="UP000815325">
    <property type="component" value="Unassembled WGS sequence"/>
</dbReference>
<feature type="compositionally biased region" description="Basic and acidic residues" evidence="1">
    <location>
        <begin position="78"/>
        <end position="92"/>
    </location>
</feature>
<accession>A0ABQ7GHG6</accession>
<proteinExistence type="predicted"/>
<comment type="caution">
    <text evidence="2">The sequence shown here is derived from an EMBL/GenBank/DDBJ whole genome shotgun (WGS) entry which is preliminary data.</text>
</comment>
<evidence type="ECO:0000256" key="1">
    <source>
        <dbReference type="SAM" id="MobiDB-lite"/>
    </source>
</evidence>
<keyword evidence="3" id="KW-1185">Reference proteome</keyword>
<evidence type="ECO:0000313" key="2">
    <source>
        <dbReference type="EMBL" id="KAF5834044.1"/>
    </source>
</evidence>
<feature type="non-terminal residue" evidence="2">
    <location>
        <position position="1"/>
    </location>
</feature>
<evidence type="ECO:0000313" key="3">
    <source>
        <dbReference type="Proteomes" id="UP000815325"/>
    </source>
</evidence>
<reference evidence="2" key="1">
    <citation type="submission" date="2017-08" db="EMBL/GenBank/DDBJ databases">
        <authorList>
            <person name="Polle J.E."/>
            <person name="Barry K."/>
            <person name="Cushman J."/>
            <person name="Schmutz J."/>
            <person name="Tran D."/>
            <person name="Hathwaick L.T."/>
            <person name="Yim W.C."/>
            <person name="Jenkins J."/>
            <person name="Mckie-Krisberg Z.M."/>
            <person name="Prochnik S."/>
            <person name="Lindquist E."/>
            <person name="Dockter R.B."/>
            <person name="Adam C."/>
            <person name="Molina H."/>
            <person name="Bunkerborg J."/>
            <person name="Jin E."/>
            <person name="Buchheim M."/>
            <person name="Magnuson J."/>
        </authorList>
    </citation>
    <scope>NUCLEOTIDE SEQUENCE</scope>
    <source>
        <strain evidence="2">CCAP 19/18</strain>
    </source>
</reference>
<feature type="region of interest" description="Disordered" evidence="1">
    <location>
        <begin position="41"/>
        <end position="92"/>
    </location>
</feature>
<sequence>VGINAWRALRDVDCPHPAWRHLKGKPLTEEELPRGIEAVSGQAPATQPTAQAMQPVSAKTSAPAGCNGGACAGPRVMSELDDHGHPIEPEAL</sequence>
<dbReference type="EMBL" id="MU069778">
    <property type="protein sequence ID" value="KAF5834044.1"/>
    <property type="molecule type" value="Genomic_DNA"/>
</dbReference>
<name>A0ABQ7GHG6_DUNSA</name>